<dbReference type="GO" id="GO:0030420">
    <property type="term" value="P:establishment of competence for transformation"/>
    <property type="evidence" value="ECO:0007669"/>
    <property type="project" value="InterPro"/>
</dbReference>
<evidence type="ECO:0000313" key="2">
    <source>
        <dbReference type="Proteomes" id="UP000593626"/>
    </source>
</evidence>
<name>A0A7S8C936_9BACI</name>
<dbReference type="InterPro" id="IPR010461">
    <property type="entry name" value="ComK"/>
</dbReference>
<reference evidence="1 2" key="1">
    <citation type="submission" date="2019-07" db="EMBL/GenBank/DDBJ databases">
        <title>Genome sequence of 2 isolates from Red Sea Mangroves.</title>
        <authorList>
            <person name="Sefrji F."/>
            <person name="Michoud G."/>
            <person name="Merlino G."/>
            <person name="Daffonchio D."/>
        </authorList>
    </citation>
    <scope>NUCLEOTIDE SEQUENCE [LARGE SCALE GENOMIC DNA]</scope>
    <source>
        <strain evidence="1 2">R1DC41</strain>
    </source>
</reference>
<dbReference type="RefSeq" id="WP_239673071.1">
    <property type="nucleotide sequence ID" value="NZ_CP049742.1"/>
</dbReference>
<sequence length="163" mass="19022">MIPIVSSYRINERTMILIPVYHADYHTMVKETNRTLYVRKTPLEIIESGCIHGFSTYEGRRKAIMFLTGYQRKVPIPILPTKHIFAFPTLSPENYDCHWLFPIHIETFAHVRKTKKVGKSKAVFKNGEEVFLQESVEVLEKQMQRTAYCALRMVQEGIVKSFV</sequence>
<keyword evidence="2" id="KW-1185">Reference proteome</keyword>
<proteinExistence type="predicted"/>
<dbReference type="Proteomes" id="UP000593626">
    <property type="component" value="Chromosome"/>
</dbReference>
<organism evidence="1 2">
    <name type="scientific">Mangrovibacillus cuniculi</name>
    <dbReference type="NCBI Taxonomy" id="2593652"/>
    <lineage>
        <taxon>Bacteria</taxon>
        <taxon>Bacillati</taxon>
        <taxon>Bacillota</taxon>
        <taxon>Bacilli</taxon>
        <taxon>Bacillales</taxon>
        <taxon>Bacillaceae</taxon>
        <taxon>Mangrovibacillus</taxon>
    </lineage>
</organism>
<dbReference type="KEGG" id="mcui:G8O30_00530"/>
<dbReference type="AlphaFoldDB" id="A0A7S8C936"/>
<evidence type="ECO:0000313" key="1">
    <source>
        <dbReference type="EMBL" id="QPC45566.1"/>
    </source>
</evidence>
<dbReference type="EMBL" id="CP049742">
    <property type="protein sequence ID" value="QPC45566.1"/>
    <property type="molecule type" value="Genomic_DNA"/>
</dbReference>
<dbReference type="Pfam" id="PF06338">
    <property type="entry name" value="ComK"/>
    <property type="match status" value="1"/>
</dbReference>
<protein>
    <submittedName>
        <fullName evidence="1">Competence protein</fullName>
    </submittedName>
</protein>
<gene>
    <name evidence="1" type="ORF">G8O30_00530</name>
</gene>
<accession>A0A7S8C936</accession>